<protein>
    <recommendedName>
        <fullName evidence="3">Antitoxin VbhA domain-containing protein</fullName>
    </recommendedName>
</protein>
<dbReference type="AlphaFoldDB" id="A0A1L8QWD6"/>
<evidence type="ECO:0008006" key="3">
    <source>
        <dbReference type="Google" id="ProtNLM"/>
    </source>
</evidence>
<organism evidence="1 2">
    <name type="scientific">Enterococcus aquimarinus</name>
    <dbReference type="NCBI Taxonomy" id="328396"/>
    <lineage>
        <taxon>Bacteria</taxon>
        <taxon>Bacillati</taxon>
        <taxon>Bacillota</taxon>
        <taxon>Bacilli</taxon>
        <taxon>Lactobacillales</taxon>
        <taxon>Enterococcaceae</taxon>
        <taxon>Enterococcus</taxon>
    </lineage>
</organism>
<name>A0A1L8QWD6_9ENTE</name>
<keyword evidence="2" id="KW-1185">Reference proteome</keyword>
<sequence>MDALEPSKDTMKLVDAYVDGTLEIADALEIVLEKYRKSGSKSPA</sequence>
<evidence type="ECO:0000313" key="1">
    <source>
        <dbReference type="EMBL" id="OJG11811.1"/>
    </source>
</evidence>
<dbReference type="Proteomes" id="UP000182149">
    <property type="component" value="Unassembled WGS sequence"/>
</dbReference>
<dbReference type="Gene3D" id="1.10.8.1050">
    <property type="entry name" value="Antitoxin VbhA-like"/>
    <property type="match status" value="1"/>
</dbReference>
<evidence type="ECO:0000313" key="2">
    <source>
        <dbReference type="Proteomes" id="UP000182149"/>
    </source>
</evidence>
<reference evidence="1 2" key="1">
    <citation type="submission" date="2014-12" db="EMBL/GenBank/DDBJ databases">
        <title>Draft genome sequences of 29 type strains of Enterococci.</title>
        <authorList>
            <person name="Zhong Z."/>
            <person name="Sun Z."/>
            <person name="Liu W."/>
            <person name="Zhang W."/>
            <person name="Zhang H."/>
        </authorList>
    </citation>
    <scope>NUCLEOTIDE SEQUENCE [LARGE SCALE GENOMIC DNA]</scope>
    <source>
        <strain evidence="1 2">DSM 17690</strain>
    </source>
</reference>
<dbReference type="InterPro" id="IPR043038">
    <property type="entry name" value="VbhA_sf"/>
</dbReference>
<dbReference type="EMBL" id="JXKD01000002">
    <property type="protein sequence ID" value="OJG11811.1"/>
    <property type="molecule type" value="Genomic_DNA"/>
</dbReference>
<gene>
    <name evidence="1" type="ORF">RU93_GL001044</name>
</gene>
<proteinExistence type="predicted"/>
<accession>A0A1L8QWD6</accession>
<comment type="caution">
    <text evidence="1">The sequence shown here is derived from an EMBL/GenBank/DDBJ whole genome shotgun (WGS) entry which is preliminary data.</text>
</comment>